<dbReference type="GO" id="GO:0004866">
    <property type="term" value="F:endopeptidase inhibitor activity"/>
    <property type="evidence" value="ECO:0007669"/>
    <property type="project" value="InterPro"/>
</dbReference>
<dbReference type="Proteomes" id="UP001151752">
    <property type="component" value="Chromosome 16"/>
</dbReference>
<dbReference type="EMBL" id="JAPFFM010000001">
    <property type="protein sequence ID" value="KAJ6777148.1"/>
    <property type="molecule type" value="Genomic_DNA"/>
</dbReference>
<gene>
    <name evidence="2" type="ORF">OIU74_001185</name>
</gene>
<proteinExistence type="predicted"/>
<organism evidence="2 3">
    <name type="scientific">Salix koriyanagi</name>
    <dbReference type="NCBI Taxonomy" id="2511006"/>
    <lineage>
        <taxon>Eukaryota</taxon>
        <taxon>Viridiplantae</taxon>
        <taxon>Streptophyta</taxon>
        <taxon>Embryophyta</taxon>
        <taxon>Tracheophyta</taxon>
        <taxon>Spermatophyta</taxon>
        <taxon>Magnoliopsida</taxon>
        <taxon>eudicotyledons</taxon>
        <taxon>Gunneridae</taxon>
        <taxon>Pentapetalae</taxon>
        <taxon>rosids</taxon>
        <taxon>fabids</taxon>
        <taxon>Malpighiales</taxon>
        <taxon>Salicaceae</taxon>
        <taxon>Saliceae</taxon>
        <taxon>Salix</taxon>
    </lineage>
</organism>
<reference evidence="2" key="1">
    <citation type="submission" date="2022-11" db="EMBL/GenBank/DDBJ databases">
        <authorList>
            <person name="Hyden B.L."/>
            <person name="Feng K."/>
            <person name="Yates T."/>
            <person name="Jawdy S."/>
            <person name="Smart L.B."/>
            <person name="Muchero W."/>
        </authorList>
    </citation>
    <scope>NUCLEOTIDE SEQUENCE</scope>
    <source>
        <tissue evidence="2">Shoot tip</tissue>
    </source>
</reference>
<accession>A0A9Q1AMW3</accession>
<evidence type="ECO:0000313" key="3">
    <source>
        <dbReference type="Proteomes" id="UP001151752"/>
    </source>
</evidence>
<protein>
    <submittedName>
        <fullName evidence="2">KUNITZ TRYPSIN INHIBITOR 2</fullName>
    </submittedName>
</protein>
<dbReference type="SMART" id="SM00452">
    <property type="entry name" value="STI"/>
    <property type="match status" value="1"/>
</dbReference>
<name>A0A9Q1AMW3_9ROSI</name>
<dbReference type="Gene3D" id="2.80.10.50">
    <property type="match status" value="1"/>
</dbReference>
<sequence length="322" mass="34173">MNEDAELRADPTVCMLPGERVGVQSNPTAETRPGGRRELRDGSLLTNPTVGIQSDRGRDQLTCGVHPTAHASGQRLSGLVGQPSGQLSRQRLSGQVSGQVTCGTESTVQMTPGGANRELTCGLNPTVSMLPDRTSEQLTRGLTQTAQNMPAGEQDLMTSGMNPTAGMQSDGESSAATDIAGGLTLVARNGSCPSLVGQEPIAPVVSQGLPVVFTPYVAGETIVRESSSFIIKFSAASTCVKSTKWILAERDPATSRRNIGVGRTGSYFKITKENNLYYLGFCPSDTCNFCKFDCGTAGITIEDGKRFLTLDGPVFPFRFRRA</sequence>
<dbReference type="InterPro" id="IPR002160">
    <property type="entry name" value="Prot_inh_Kunz-lg"/>
</dbReference>
<evidence type="ECO:0000256" key="1">
    <source>
        <dbReference type="SAM" id="MobiDB-lite"/>
    </source>
</evidence>
<keyword evidence="3" id="KW-1185">Reference proteome</keyword>
<dbReference type="PANTHER" id="PTHR33107:SF75">
    <property type="entry name" value="INHIBITOR, PUTATIVE-RELATED"/>
    <property type="match status" value="1"/>
</dbReference>
<dbReference type="PANTHER" id="PTHR33107">
    <property type="entry name" value="KUNITZ TRYPSIN INHIBITOR 2"/>
    <property type="match status" value="1"/>
</dbReference>
<dbReference type="AlphaFoldDB" id="A0A9Q1AMW3"/>
<dbReference type="InterPro" id="IPR011065">
    <property type="entry name" value="Kunitz_inhibitor_STI-like_sf"/>
</dbReference>
<dbReference type="Pfam" id="PF00197">
    <property type="entry name" value="Kunitz_legume"/>
    <property type="match status" value="1"/>
</dbReference>
<feature type="region of interest" description="Disordered" evidence="1">
    <location>
        <begin position="22"/>
        <end position="58"/>
    </location>
</feature>
<evidence type="ECO:0000313" key="2">
    <source>
        <dbReference type="EMBL" id="KAJ6777148.1"/>
    </source>
</evidence>
<comment type="caution">
    <text evidence="2">The sequence shown here is derived from an EMBL/GenBank/DDBJ whole genome shotgun (WGS) entry which is preliminary data.</text>
</comment>
<reference evidence="2" key="2">
    <citation type="journal article" date="2023" name="Int. J. Mol. Sci.">
        <title>De Novo Assembly and Annotation of 11 Diverse Shrub Willow (Salix) Genomes Reveals Novel Gene Organization in Sex-Linked Regions.</title>
        <authorList>
            <person name="Hyden B."/>
            <person name="Feng K."/>
            <person name="Yates T.B."/>
            <person name="Jawdy S."/>
            <person name="Cereghino C."/>
            <person name="Smart L.B."/>
            <person name="Muchero W."/>
        </authorList>
    </citation>
    <scope>NUCLEOTIDE SEQUENCE</scope>
    <source>
        <tissue evidence="2">Shoot tip</tissue>
    </source>
</reference>
<dbReference type="SUPFAM" id="SSF50386">
    <property type="entry name" value="STI-like"/>
    <property type="match status" value="1"/>
</dbReference>